<dbReference type="PROSITE" id="PS51257">
    <property type="entry name" value="PROKAR_LIPOPROTEIN"/>
    <property type="match status" value="1"/>
</dbReference>
<dbReference type="NCBIfam" id="TIGR00996">
    <property type="entry name" value="Mtu_fam_mce"/>
    <property type="match status" value="1"/>
</dbReference>
<dbReference type="GO" id="GO:0005576">
    <property type="term" value="C:extracellular region"/>
    <property type="evidence" value="ECO:0007669"/>
    <property type="project" value="TreeGrafter"/>
</dbReference>
<proteinExistence type="predicted"/>
<dbReference type="OrthoDB" id="4516955at2"/>
<gene>
    <name evidence="3" type="ORF">EFK50_02195</name>
</gene>
<dbReference type="Pfam" id="PF02470">
    <property type="entry name" value="MlaD"/>
    <property type="match status" value="1"/>
</dbReference>
<evidence type="ECO:0000259" key="2">
    <source>
        <dbReference type="Pfam" id="PF11887"/>
    </source>
</evidence>
<keyword evidence="4" id="KW-1185">Reference proteome</keyword>
<reference evidence="3 4" key="1">
    <citation type="submission" date="2018-11" db="EMBL/GenBank/DDBJ databases">
        <authorList>
            <person name="Li F."/>
        </authorList>
    </citation>
    <scope>NUCLEOTIDE SEQUENCE [LARGE SCALE GENOMIC DNA]</scope>
    <source>
        <strain evidence="3 4">Gsoil 097</strain>
    </source>
</reference>
<feature type="domain" description="Mammalian cell entry C-terminal" evidence="2">
    <location>
        <begin position="108"/>
        <end position="285"/>
    </location>
</feature>
<name>A0A3N0CPK6_9ACTN</name>
<dbReference type="InterPro" id="IPR005693">
    <property type="entry name" value="Mce"/>
</dbReference>
<evidence type="ECO:0000313" key="3">
    <source>
        <dbReference type="EMBL" id="RNL64823.1"/>
    </source>
</evidence>
<sequence>MKKLTSLALLLAMLFGFSGCTPVGGGGSIKITALMSDSAGLFVGNDVGILGVTVGKVTAIEPDGTRVRVVMKIDADQAVPADAGAVVVARSVATDRYVELTPVFHGGKKMADGAVIEQSQTRTPVDFDDVLGALNTFATGIAGTKETRNAIRNILKSGSEALDGKGEDFNRAVTALGAAVDSISGQRGNITGTVKSLDTLTGTIAENQELVRTFITQVSKASDLLADERANFQSSLRSLSSAVALVADFAHTNRQQLTTTLSRSTDLLKSLLTKRDRLTEILRVMPLTLQNLKGLYHDGSLRVRLDPLVITPIGGLVNTLCNSLPTDICAAFGPSLLNLQNLLQLLGVGK</sequence>
<dbReference type="RefSeq" id="WP_123225926.1">
    <property type="nucleotide sequence ID" value="NZ_RJSE01000003.1"/>
</dbReference>
<dbReference type="Proteomes" id="UP000267128">
    <property type="component" value="Unassembled WGS sequence"/>
</dbReference>
<dbReference type="AlphaFoldDB" id="A0A3N0CPK6"/>
<dbReference type="PANTHER" id="PTHR33371:SF4">
    <property type="entry name" value="INTERMEMBRANE PHOSPHOLIPID TRANSPORT SYSTEM BINDING PROTEIN MLAD"/>
    <property type="match status" value="1"/>
</dbReference>
<accession>A0A3N0CPK6</accession>
<dbReference type="EMBL" id="RJSE01000003">
    <property type="protein sequence ID" value="RNL64823.1"/>
    <property type="molecule type" value="Genomic_DNA"/>
</dbReference>
<evidence type="ECO:0000313" key="4">
    <source>
        <dbReference type="Proteomes" id="UP000267128"/>
    </source>
</evidence>
<protein>
    <submittedName>
        <fullName evidence="3">MCE family protein</fullName>
    </submittedName>
</protein>
<dbReference type="InterPro" id="IPR024516">
    <property type="entry name" value="Mce_C"/>
</dbReference>
<dbReference type="Pfam" id="PF11887">
    <property type="entry name" value="Mce4_CUP1"/>
    <property type="match status" value="1"/>
</dbReference>
<comment type="caution">
    <text evidence="3">The sequence shown here is derived from an EMBL/GenBank/DDBJ whole genome shotgun (WGS) entry which is preliminary data.</text>
</comment>
<dbReference type="InterPro" id="IPR052336">
    <property type="entry name" value="MlaD_Phospholipid_Transporter"/>
</dbReference>
<feature type="domain" description="Mce/MlaD" evidence="1">
    <location>
        <begin position="29"/>
        <end position="102"/>
    </location>
</feature>
<evidence type="ECO:0000259" key="1">
    <source>
        <dbReference type="Pfam" id="PF02470"/>
    </source>
</evidence>
<dbReference type="PANTHER" id="PTHR33371">
    <property type="entry name" value="INTERMEMBRANE PHOSPHOLIPID TRANSPORT SYSTEM BINDING PROTEIN MLAD-RELATED"/>
    <property type="match status" value="1"/>
</dbReference>
<dbReference type="InterPro" id="IPR003399">
    <property type="entry name" value="Mce/MlaD"/>
</dbReference>
<organism evidence="3 4">
    <name type="scientific">Nocardioides marmoriginsengisoli</name>
    <dbReference type="NCBI Taxonomy" id="661483"/>
    <lineage>
        <taxon>Bacteria</taxon>
        <taxon>Bacillati</taxon>
        <taxon>Actinomycetota</taxon>
        <taxon>Actinomycetes</taxon>
        <taxon>Propionibacteriales</taxon>
        <taxon>Nocardioidaceae</taxon>
        <taxon>Nocardioides</taxon>
    </lineage>
</organism>